<accession>A0A2W7QET7</accession>
<protein>
    <submittedName>
        <fullName evidence="2">Uncharacterized protein</fullName>
    </submittedName>
</protein>
<dbReference type="EMBL" id="QKZQ01000005">
    <property type="protein sequence ID" value="PZX45916.1"/>
    <property type="molecule type" value="Genomic_DNA"/>
</dbReference>
<evidence type="ECO:0000313" key="2">
    <source>
        <dbReference type="EMBL" id="PZX45916.1"/>
    </source>
</evidence>
<evidence type="ECO:0000256" key="1">
    <source>
        <dbReference type="SAM" id="MobiDB-lite"/>
    </source>
</evidence>
<evidence type="ECO:0000313" key="3">
    <source>
        <dbReference type="Proteomes" id="UP000249364"/>
    </source>
</evidence>
<comment type="caution">
    <text evidence="2">The sequence shown here is derived from an EMBL/GenBank/DDBJ whole genome shotgun (WGS) entry which is preliminary data.</text>
</comment>
<proteinExistence type="predicted"/>
<keyword evidence="3" id="KW-1185">Reference proteome</keyword>
<dbReference type="RefSeq" id="WP_071468132.1">
    <property type="nucleotide sequence ID" value="NZ_MEHT01000001.1"/>
</dbReference>
<gene>
    <name evidence="2" type="ORF">LY56_01479</name>
</gene>
<dbReference type="Proteomes" id="UP000249364">
    <property type="component" value="Unassembled WGS sequence"/>
</dbReference>
<feature type="region of interest" description="Disordered" evidence="1">
    <location>
        <begin position="59"/>
        <end position="87"/>
    </location>
</feature>
<organism evidence="2 3">
    <name type="scientific">Roseinatronobacter thiooxidans</name>
    <dbReference type="NCBI Taxonomy" id="121821"/>
    <lineage>
        <taxon>Bacteria</taxon>
        <taxon>Pseudomonadati</taxon>
        <taxon>Pseudomonadota</taxon>
        <taxon>Alphaproteobacteria</taxon>
        <taxon>Rhodobacterales</taxon>
        <taxon>Paracoccaceae</taxon>
        <taxon>Roseinatronobacter</taxon>
    </lineage>
</organism>
<reference evidence="2 3" key="1">
    <citation type="submission" date="2018-06" db="EMBL/GenBank/DDBJ databases">
        <title>Genomic Encyclopedia of Archaeal and Bacterial Type Strains, Phase II (KMG-II): from individual species to whole genera.</title>
        <authorList>
            <person name="Goeker M."/>
        </authorList>
    </citation>
    <scope>NUCLEOTIDE SEQUENCE [LARGE SCALE GENOMIC DNA]</scope>
    <source>
        <strain evidence="2 3">DSM 13087</strain>
    </source>
</reference>
<name>A0A2W7QET7_9RHOB</name>
<dbReference type="AlphaFoldDB" id="A0A2W7QET7"/>
<sequence length="87" mass="10037">MHYENQSTLFIRMLTEAYEAHLSRRASELSHQHKASAVRFQNRQISTLNEFLRGMDLLDTDHLTAPDPQTNGPDDRDQQTGLRMQPG</sequence>